<dbReference type="AlphaFoldDB" id="I3C3A8"/>
<evidence type="ECO:0000313" key="5">
    <source>
        <dbReference type="EMBL" id="EIJ38101.1"/>
    </source>
</evidence>
<gene>
    <name evidence="5" type="ORF">JoomaDRAFT_1081</name>
</gene>
<dbReference type="eggNOG" id="COG4974">
    <property type="taxonomic scope" value="Bacteria"/>
</dbReference>
<dbReference type="EMBL" id="JH651379">
    <property type="protein sequence ID" value="EIJ38101.1"/>
    <property type="molecule type" value="Genomic_DNA"/>
</dbReference>
<dbReference type="InterPro" id="IPR013762">
    <property type="entry name" value="Integrase-like_cat_sf"/>
</dbReference>
<reference evidence="5 6" key="1">
    <citation type="submission" date="2012-02" db="EMBL/GenBank/DDBJ databases">
        <title>Improved High-Quality Draft genome of Joostella marina DSM 19592.</title>
        <authorList>
            <consortium name="US DOE Joint Genome Institute (JGI-PGF)"/>
            <person name="Lucas S."/>
            <person name="Copeland A."/>
            <person name="Lapidus A."/>
            <person name="Bruce D."/>
            <person name="Goodwin L."/>
            <person name="Pitluck S."/>
            <person name="Peters L."/>
            <person name="Chertkov O."/>
            <person name="Ovchinnikova G."/>
            <person name="Kyrpides N."/>
            <person name="Mavromatis K."/>
            <person name="Detter J.C."/>
            <person name="Han C."/>
            <person name="Land M."/>
            <person name="Hauser L."/>
            <person name="Markowitz V."/>
            <person name="Cheng J.-F."/>
            <person name="Hugenholtz P."/>
            <person name="Woyke T."/>
            <person name="Wu D."/>
            <person name="Tindall B."/>
            <person name="Brambilla E."/>
            <person name="Klenk H.-P."/>
            <person name="Eisen J.A."/>
        </authorList>
    </citation>
    <scope>NUCLEOTIDE SEQUENCE [LARGE SCALE GENOMIC DNA]</scope>
    <source>
        <strain evidence="5 6">DSM 19592</strain>
    </source>
</reference>
<dbReference type="GO" id="GO:0006310">
    <property type="term" value="P:DNA recombination"/>
    <property type="evidence" value="ECO:0007669"/>
    <property type="project" value="UniProtKB-KW"/>
</dbReference>
<dbReference type="HOGENOM" id="CLU_033139_2_0_10"/>
<dbReference type="Pfam" id="PF17293">
    <property type="entry name" value="Arm-DNA-bind_5"/>
    <property type="match status" value="1"/>
</dbReference>
<keyword evidence="6" id="KW-1185">Reference proteome</keyword>
<proteinExistence type="inferred from homology"/>
<dbReference type="Gene3D" id="1.10.150.130">
    <property type="match status" value="1"/>
</dbReference>
<dbReference type="InterPro" id="IPR050090">
    <property type="entry name" value="Tyrosine_recombinase_XerCD"/>
</dbReference>
<dbReference type="OrthoDB" id="1098628at2"/>
<dbReference type="InterPro" id="IPR011010">
    <property type="entry name" value="DNA_brk_join_enz"/>
</dbReference>
<keyword evidence="3" id="KW-0233">DNA recombination</keyword>
<comment type="similarity">
    <text evidence="1">Belongs to the 'phage' integrase family.</text>
</comment>
<dbReference type="RefSeq" id="WP_008611215.1">
    <property type="nucleotide sequence ID" value="NZ_JH651379.1"/>
</dbReference>
<dbReference type="PANTHER" id="PTHR30349">
    <property type="entry name" value="PHAGE INTEGRASE-RELATED"/>
    <property type="match status" value="1"/>
</dbReference>
<organism evidence="5 6">
    <name type="scientific">Galbibacter orientalis DSM 19592</name>
    <dbReference type="NCBI Taxonomy" id="926559"/>
    <lineage>
        <taxon>Bacteria</taxon>
        <taxon>Pseudomonadati</taxon>
        <taxon>Bacteroidota</taxon>
        <taxon>Flavobacteriia</taxon>
        <taxon>Flavobacteriales</taxon>
        <taxon>Flavobacteriaceae</taxon>
        <taxon>Galbibacter</taxon>
    </lineage>
</organism>
<accession>I3C3A8</accession>
<evidence type="ECO:0000259" key="4">
    <source>
        <dbReference type="PROSITE" id="PS51898"/>
    </source>
</evidence>
<dbReference type="Pfam" id="PF13102">
    <property type="entry name" value="Phage_int_SAM_5"/>
    <property type="match status" value="1"/>
</dbReference>
<dbReference type="Pfam" id="PF00589">
    <property type="entry name" value="Phage_integrase"/>
    <property type="match status" value="1"/>
</dbReference>
<dbReference type="SUPFAM" id="SSF56349">
    <property type="entry name" value="DNA breaking-rejoining enzymes"/>
    <property type="match status" value="1"/>
</dbReference>
<dbReference type="PROSITE" id="PS51898">
    <property type="entry name" value="TYR_RECOMBINASE"/>
    <property type="match status" value="1"/>
</dbReference>
<evidence type="ECO:0000256" key="2">
    <source>
        <dbReference type="ARBA" id="ARBA00023125"/>
    </source>
</evidence>
<dbReference type="STRING" id="926559.JoomaDRAFT_1081"/>
<dbReference type="CDD" id="cd01185">
    <property type="entry name" value="INTN1_C_like"/>
    <property type="match status" value="1"/>
</dbReference>
<evidence type="ECO:0000256" key="3">
    <source>
        <dbReference type="ARBA" id="ARBA00023172"/>
    </source>
</evidence>
<dbReference type="GO" id="GO:0015074">
    <property type="term" value="P:DNA integration"/>
    <property type="evidence" value="ECO:0007669"/>
    <property type="project" value="InterPro"/>
</dbReference>
<evidence type="ECO:0000313" key="6">
    <source>
        <dbReference type="Proteomes" id="UP000004690"/>
    </source>
</evidence>
<keyword evidence="2" id="KW-0238">DNA-binding</keyword>
<dbReference type="InterPro" id="IPR010998">
    <property type="entry name" value="Integrase_recombinase_N"/>
</dbReference>
<dbReference type="Proteomes" id="UP000004690">
    <property type="component" value="Unassembled WGS sequence"/>
</dbReference>
<protein>
    <submittedName>
        <fullName evidence="5">Site-specific recombinase XerD</fullName>
    </submittedName>
</protein>
<sequence length="402" mass="47301">MHQNSLTILFYLQRARINQKGLSPIRCRITYLGKRKEFSTGQFVSPDDWNSKKQLAVSNEKNNSILNAELALIRSKIEKAHLKLQLEENDFTVDDILQKYLNKKVKKEDGVISYFKKYLDKQEKLIGRDIQKATWNKFNYVCTHVSSFIYSKYKKKDYPLEKLNQQFLDDFEYYLKTEKNQRQITINKAIQRFRKPMRIAVSEGYIDRDPFSLHKPKRVAKSVVFLNQEELQKLENYILQQNRLNLVRDLFIFCCYTGLAYNEMNTLKREHLIKGFDGNKWIQMKRQKTGKDISVPLLPKANEIIKKYTSESEYVLPKMSNQKINSYLKEIAAIVGIEKRVTHHTARKTFASTVLLYNDVPMEIVSELLGHSSISITEGYYGKVVQKKVSEQMYSLSKRLQK</sequence>
<dbReference type="InterPro" id="IPR025269">
    <property type="entry name" value="SAM-like_dom"/>
</dbReference>
<name>I3C3A8_9FLAO</name>
<dbReference type="GO" id="GO:0003677">
    <property type="term" value="F:DNA binding"/>
    <property type="evidence" value="ECO:0007669"/>
    <property type="project" value="UniProtKB-KW"/>
</dbReference>
<dbReference type="PANTHER" id="PTHR30349:SF64">
    <property type="entry name" value="PROPHAGE INTEGRASE INTD-RELATED"/>
    <property type="match status" value="1"/>
</dbReference>
<dbReference type="InterPro" id="IPR002104">
    <property type="entry name" value="Integrase_catalytic"/>
</dbReference>
<evidence type="ECO:0000256" key="1">
    <source>
        <dbReference type="ARBA" id="ARBA00008857"/>
    </source>
</evidence>
<feature type="domain" description="Tyr recombinase" evidence="4">
    <location>
        <begin position="221"/>
        <end position="395"/>
    </location>
</feature>
<dbReference type="Gene3D" id="1.10.443.10">
    <property type="entry name" value="Intergrase catalytic core"/>
    <property type="match status" value="1"/>
</dbReference>
<dbReference type="InterPro" id="IPR035386">
    <property type="entry name" value="Arm-DNA-bind_5"/>
</dbReference>